<gene>
    <name evidence="1" type="ORF">F6X42_38765</name>
</gene>
<reference evidence="1 2" key="1">
    <citation type="submission" date="2019-09" db="EMBL/GenBank/DDBJ databases">
        <title>Paraburkholderia podalyriae sp. nov., A South African Podalyria-associated rhizobium.</title>
        <authorList>
            <person name="Mavima L."/>
            <person name="Beukes C.W."/>
            <person name="Palmer M."/>
            <person name="De Meyer S.E."/>
            <person name="James E.K."/>
            <person name="Maluk M."/>
            <person name="Avontuur J.R."/>
            <person name="Chan W.Y."/>
            <person name="Venter S.N."/>
            <person name="Steenkamp E.T."/>
        </authorList>
    </citation>
    <scope>NUCLEOTIDE SEQUENCE [LARGE SCALE GENOMIC DNA]</scope>
    <source>
        <strain evidence="1 2">WC7.3b</strain>
    </source>
</reference>
<evidence type="ECO:0000313" key="2">
    <source>
        <dbReference type="Proteomes" id="UP000736373"/>
    </source>
</evidence>
<comment type="caution">
    <text evidence="1">The sequence shown here is derived from an EMBL/GenBank/DDBJ whole genome shotgun (WGS) entry which is preliminary data.</text>
</comment>
<protein>
    <submittedName>
        <fullName evidence="1">Uncharacterized protein</fullName>
    </submittedName>
</protein>
<name>A0ABR7Q0W6_9BURK</name>
<dbReference type="RefSeq" id="WP_187639046.1">
    <property type="nucleotide sequence ID" value="NZ_VZQQ01000084.1"/>
</dbReference>
<dbReference type="EMBL" id="VZQQ01000084">
    <property type="protein sequence ID" value="MBC8752172.1"/>
    <property type="molecule type" value="Genomic_DNA"/>
</dbReference>
<proteinExistence type="predicted"/>
<evidence type="ECO:0000313" key="1">
    <source>
        <dbReference type="EMBL" id="MBC8752172.1"/>
    </source>
</evidence>
<dbReference type="Proteomes" id="UP000736373">
    <property type="component" value="Unassembled WGS sequence"/>
</dbReference>
<organism evidence="1 2">
    <name type="scientific">Paraburkholderia podalyriae</name>
    <dbReference type="NCBI Taxonomy" id="1938811"/>
    <lineage>
        <taxon>Bacteria</taxon>
        <taxon>Pseudomonadati</taxon>
        <taxon>Pseudomonadota</taxon>
        <taxon>Betaproteobacteria</taxon>
        <taxon>Burkholderiales</taxon>
        <taxon>Burkholderiaceae</taxon>
        <taxon>Paraburkholderia</taxon>
    </lineage>
</organism>
<keyword evidence="2" id="KW-1185">Reference proteome</keyword>
<accession>A0ABR7Q0W6</accession>
<sequence length="144" mass="15907">MEMASGLWGEGKNFAGAGADAHKKRVEAFFQGMALFGESRREYIQKLAKNPLPIFVSGVGVCTLNLAVPNELLETPPCLGDLHCNPRDCDNSVVPATHREAIEKRLARNKLKASDPTLAHAKHFYLEQVAIYESMLNQLEADQQ</sequence>